<evidence type="ECO:0000256" key="2">
    <source>
        <dbReference type="ARBA" id="ARBA00022670"/>
    </source>
</evidence>
<dbReference type="InterPro" id="IPR038765">
    <property type="entry name" value="Papain-like_cys_pep_sf"/>
</dbReference>
<gene>
    <name evidence="5" type="ORF">DVH24_015676</name>
</gene>
<dbReference type="SUPFAM" id="SSF54001">
    <property type="entry name" value="Cysteine proteinases"/>
    <property type="match status" value="1"/>
</dbReference>
<protein>
    <recommendedName>
        <fullName evidence="4">Ubiquitin-like protease family profile domain-containing protein</fullName>
    </recommendedName>
</protein>
<feature type="domain" description="Ubiquitin-like protease family profile" evidence="4">
    <location>
        <begin position="1"/>
        <end position="183"/>
    </location>
</feature>
<evidence type="ECO:0000313" key="5">
    <source>
        <dbReference type="EMBL" id="RXH71054.1"/>
    </source>
</evidence>
<dbReference type="AlphaFoldDB" id="A0A498HL79"/>
<keyword evidence="6" id="KW-1185">Reference proteome</keyword>
<evidence type="ECO:0000256" key="1">
    <source>
        <dbReference type="ARBA" id="ARBA00005234"/>
    </source>
</evidence>
<accession>A0A498HL79</accession>
<dbReference type="InterPro" id="IPR003653">
    <property type="entry name" value="Peptidase_C48_C"/>
</dbReference>
<evidence type="ECO:0000259" key="4">
    <source>
        <dbReference type="PROSITE" id="PS50600"/>
    </source>
</evidence>
<proteinExistence type="inferred from homology"/>
<comment type="similarity">
    <text evidence="1">Belongs to the peptidase C48 family.</text>
</comment>
<dbReference type="GO" id="GO:0006508">
    <property type="term" value="P:proteolysis"/>
    <property type="evidence" value="ECO:0007669"/>
    <property type="project" value="UniProtKB-KW"/>
</dbReference>
<dbReference type="Gene3D" id="3.40.395.10">
    <property type="entry name" value="Adenoviral Proteinase, Chain A"/>
    <property type="match status" value="1"/>
</dbReference>
<dbReference type="GO" id="GO:0008234">
    <property type="term" value="F:cysteine-type peptidase activity"/>
    <property type="evidence" value="ECO:0007669"/>
    <property type="project" value="InterPro"/>
</dbReference>
<comment type="caution">
    <text evidence="5">The sequence shown here is derived from an EMBL/GenBank/DDBJ whole genome shotgun (WGS) entry which is preliminary data.</text>
</comment>
<evidence type="ECO:0000313" key="6">
    <source>
        <dbReference type="Proteomes" id="UP000290289"/>
    </source>
</evidence>
<dbReference type="PROSITE" id="PS50600">
    <property type="entry name" value="ULP_PROTEASE"/>
    <property type="match status" value="1"/>
</dbReference>
<keyword evidence="3" id="KW-0378">Hydrolase</keyword>
<evidence type="ECO:0000256" key="3">
    <source>
        <dbReference type="ARBA" id="ARBA00022801"/>
    </source>
</evidence>
<name>A0A498HL79_MALDO</name>
<sequence>MCLRRSNISINSKRDINFLRRLIDNEGWLSTDLYLLRKHVDEAWKVGKMLTNNTTDWFLPYCERCHNARIAEREIRGHKGDASKELFSVLLKIVKGHGELFCTLWLVDVEMVYMPLNLDHHWVSVEINLTVEKIIRYDSMTSKTHRHQATMKFAHITYVLPDVLRSLSNEDCDIFILKVIEFLSAIIHLDIISFETNL</sequence>
<dbReference type="EMBL" id="RDQH01000342">
    <property type="protein sequence ID" value="RXH71054.1"/>
    <property type="molecule type" value="Genomic_DNA"/>
</dbReference>
<keyword evidence="2" id="KW-0645">Protease</keyword>
<dbReference type="Proteomes" id="UP000290289">
    <property type="component" value="Chromosome 16"/>
</dbReference>
<organism evidence="5 6">
    <name type="scientific">Malus domestica</name>
    <name type="common">Apple</name>
    <name type="synonym">Pyrus malus</name>
    <dbReference type="NCBI Taxonomy" id="3750"/>
    <lineage>
        <taxon>Eukaryota</taxon>
        <taxon>Viridiplantae</taxon>
        <taxon>Streptophyta</taxon>
        <taxon>Embryophyta</taxon>
        <taxon>Tracheophyta</taxon>
        <taxon>Spermatophyta</taxon>
        <taxon>Magnoliopsida</taxon>
        <taxon>eudicotyledons</taxon>
        <taxon>Gunneridae</taxon>
        <taxon>Pentapetalae</taxon>
        <taxon>rosids</taxon>
        <taxon>fabids</taxon>
        <taxon>Rosales</taxon>
        <taxon>Rosaceae</taxon>
        <taxon>Amygdaloideae</taxon>
        <taxon>Maleae</taxon>
        <taxon>Malus</taxon>
    </lineage>
</organism>
<reference evidence="5 6" key="1">
    <citation type="submission" date="2018-10" db="EMBL/GenBank/DDBJ databases">
        <title>A high-quality apple genome assembly.</title>
        <authorList>
            <person name="Hu J."/>
        </authorList>
    </citation>
    <scope>NUCLEOTIDE SEQUENCE [LARGE SCALE GENOMIC DNA]</scope>
    <source>
        <strain evidence="6">cv. HFTH1</strain>
        <tissue evidence="5">Young leaf</tissue>
    </source>
</reference>
<dbReference type="Pfam" id="PF02902">
    <property type="entry name" value="Peptidase_C48"/>
    <property type="match status" value="1"/>
</dbReference>